<dbReference type="InterPro" id="IPR019734">
    <property type="entry name" value="TPR_rpt"/>
</dbReference>
<dbReference type="GO" id="GO:0006401">
    <property type="term" value="P:RNA catabolic process"/>
    <property type="evidence" value="ECO:0007669"/>
    <property type="project" value="InterPro"/>
</dbReference>
<dbReference type="InterPro" id="IPR011990">
    <property type="entry name" value="TPR-like_helical_dom_sf"/>
</dbReference>
<feature type="repeat" description="TPR" evidence="3">
    <location>
        <begin position="457"/>
        <end position="490"/>
    </location>
</feature>
<proteinExistence type="predicted"/>
<dbReference type="Pfam" id="PF18833">
    <property type="entry name" value="TPR_22"/>
    <property type="match status" value="1"/>
</dbReference>
<dbReference type="EMBL" id="JABEYC010000445">
    <property type="protein sequence ID" value="KAF4977361.1"/>
    <property type="molecule type" value="Genomic_DNA"/>
</dbReference>
<reference evidence="5" key="1">
    <citation type="journal article" date="2020" name="BMC Genomics">
        <title>Correction to: Identification and distribution of gene clusters required for synthesis of sphingolipid metabolism inhibitors in diverse species of the filamentous fungus Fusarium.</title>
        <authorList>
            <person name="Kim H.S."/>
            <person name="Lohmar J.M."/>
            <person name="Busman M."/>
            <person name="Brown D.W."/>
            <person name="Naumann T.A."/>
            <person name="Divon H.H."/>
            <person name="Lysoe E."/>
            <person name="Uhlig S."/>
            <person name="Proctor R.H."/>
        </authorList>
    </citation>
    <scope>NUCLEOTIDE SEQUENCE</scope>
    <source>
        <strain evidence="5">NRRL 22465</strain>
    </source>
</reference>
<dbReference type="SMART" id="SM00028">
    <property type="entry name" value="TPR"/>
    <property type="match status" value="11"/>
</dbReference>
<dbReference type="PROSITE" id="PS50293">
    <property type="entry name" value="TPR_REGION"/>
    <property type="match status" value="1"/>
</dbReference>
<evidence type="ECO:0008006" key="7">
    <source>
        <dbReference type="Google" id="ProtNLM"/>
    </source>
</evidence>
<evidence type="ECO:0000256" key="1">
    <source>
        <dbReference type="ARBA" id="ARBA00022737"/>
    </source>
</evidence>
<protein>
    <recommendedName>
        <fullName evidence="7">Superkiller protein 3</fullName>
    </recommendedName>
</protein>
<dbReference type="InterPro" id="IPR039226">
    <property type="entry name" value="Ski3/TTC37"/>
</dbReference>
<dbReference type="Pfam" id="PF13181">
    <property type="entry name" value="TPR_8"/>
    <property type="match status" value="1"/>
</dbReference>
<comment type="caution">
    <text evidence="5">The sequence shown here is derived from an EMBL/GenBank/DDBJ whole genome shotgun (WGS) entry which is preliminary data.</text>
</comment>
<dbReference type="PROSITE" id="PS50005">
    <property type="entry name" value="TPR"/>
    <property type="match status" value="3"/>
</dbReference>
<evidence type="ECO:0000313" key="5">
    <source>
        <dbReference type="EMBL" id="KAF4977361.1"/>
    </source>
</evidence>
<feature type="repeat" description="TPR" evidence="3">
    <location>
        <begin position="655"/>
        <end position="688"/>
    </location>
</feature>
<reference evidence="5" key="2">
    <citation type="submission" date="2020-05" db="EMBL/GenBank/DDBJ databases">
        <authorList>
            <person name="Kim H.-S."/>
            <person name="Proctor R.H."/>
            <person name="Brown D.W."/>
        </authorList>
    </citation>
    <scope>NUCLEOTIDE SEQUENCE</scope>
    <source>
        <strain evidence="5">NRRL 22465</strain>
    </source>
</reference>
<dbReference type="PANTHER" id="PTHR15704">
    <property type="entry name" value="SUPERKILLER 3 PROTEIN-RELATED"/>
    <property type="match status" value="1"/>
</dbReference>
<evidence type="ECO:0000256" key="2">
    <source>
        <dbReference type="ARBA" id="ARBA00022803"/>
    </source>
</evidence>
<evidence type="ECO:0000256" key="3">
    <source>
        <dbReference type="PROSITE-ProRule" id="PRU00339"/>
    </source>
</evidence>
<keyword evidence="2 3" id="KW-0802">TPR repeat</keyword>
<evidence type="ECO:0000313" key="6">
    <source>
        <dbReference type="Proteomes" id="UP000635477"/>
    </source>
</evidence>
<keyword evidence="1" id="KW-0677">Repeat</keyword>
<organism evidence="5 6">
    <name type="scientific">Fusarium zealandicum</name>
    <dbReference type="NCBI Taxonomy" id="1053134"/>
    <lineage>
        <taxon>Eukaryota</taxon>
        <taxon>Fungi</taxon>
        <taxon>Dikarya</taxon>
        <taxon>Ascomycota</taxon>
        <taxon>Pezizomycotina</taxon>
        <taxon>Sordariomycetes</taxon>
        <taxon>Hypocreomycetidae</taxon>
        <taxon>Hypocreales</taxon>
        <taxon>Nectriaceae</taxon>
        <taxon>Fusarium</taxon>
        <taxon>Fusarium staphyleae species complex</taxon>
    </lineage>
</organism>
<dbReference type="Pfam" id="PF13432">
    <property type="entry name" value="TPR_16"/>
    <property type="match status" value="3"/>
</dbReference>
<feature type="region of interest" description="Disordered" evidence="4">
    <location>
        <begin position="319"/>
        <end position="349"/>
    </location>
</feature>
<dbReference type="GO" id="GO:0055087">
    <property type="term" value="C:Ski complex"/>
    <property type="evidence" value="ECO:0007669"/>
    <property type="project" value="InterPro"/>
</dbReference>
<evidence type="ECO:0000256" key="4">
    <source>
        <dbReference type="SAM" id="MobiDB-lite"/>
    </source>
</evidence>
<sequence>MSGTKAALKGINEAIRLKNFDDAVSKAQDLLQKDSKNYQAQIFLAFALDKKDKLDEAENSYRSATWLRPQETQAWQGLIKLFEKQNTKKLNDYQQAVVNLAQIYRDAEEMYKCQDVVDKFLDFVRVHGDELQYADALWIQLPESPLYSILEGRFPHPAKTYERIAQIIEKFEKHRINTLIGERRTKLGAKLTEVTLEAKREVYSQSRLEHIYRQLINWTSDDDLRRTYEEKLLQLCYDRLLVAPTGDEKDQERQKVLELANGMVAIKYPYKLAWDIAIEWQDKKETREWDVDVLRAYCSFFPESDLYKVITSFLTSPISPFPPEKPQEKAPSATNGSDESEDDEDGGVPTLVVPLTDEDRLIMMTEGITTADSVFAYRLTGQYLLHIGDYQTTVELMRKALGLLIVQRKKTGLSFVHTEDAYYLSLGTALVYYQSPRHHQEAKNLFDKVLERDTTSTSALIGVGLIYEEEEEYDQAIDFLSRALKRDESNIRVKSEAAWVKALKGDWEAAKDELEECLEPLEKEGVTSRELLGEIQHRLGVCIWNIDPSKAARKQRKGECAYAYWLRALNNHINHAPTYTYLGIYYADYAKDKNRSRRCFQKALELSHAEVVAAEQLARSFADDGDWDRVELVARRIIDSGKVKPPPGSKRKGISWPFAALGVAELNKQDFHKAIVSFQAALRLSPEDYHSWVGLGESYHNSGRHVAATKAILNAQRLEEETEADISGDTWFTKYMLANIKRELGEYDESIALYKAVMETHTDEEGVIIALLQTMVDSALVSVEKGLFGKAVQLAIDTIEFAKTTSGSVLETFNFWKALADACAVFSSVQSRTADFPHQSVRELLEKSSQEAYGILADVDKVGTEVVFAKGLYADDEQPGVDITRCIHATILCHKQGVHISTNDRHAQAVAYYNLGWAEYRAHVCLPFEVRKKSSSYVKAAVRSFKRAIELEAGNSEFWNALGVVTSEINPSVSQHAFSRSLYLNERSPAAWTNLGTLALLSGDIQLANELFTRAQSTDPDYAHAWIGQGFVALLHGDAKEARGLFTHAMEISESSSVPTRRHYSSSMFDHILKVLPNDLTVASLIQPLFALNQFQSLKPQDLAFGHLATLFQERTHESDRAVESLEKISSTIEADYESTESPESLARFALAKTDLARAYLAAGSYEKAVECGELALGLSSEEAENELSSDQRKTARLSAHLTVGLAQYYDNQFDEAILCFDSALEESDGNPDAVCLLAQVLWAQGSEPSRDRAREALFEVIEKHPDHVQSVLLLGVIALLDNDEDSLEAVVEELHGLRTNHEVTASEQSHIGEVLRAIATLGEGRTEEDLRIQVQTDIMLYPDLPHGWSALAESAGDEHAAQMALKVAARGIPPKGLLEAQDLAKAYAGTETAGDAQRAAFLAPWEQSGWSSLAIATEGA</sequence>
<feature type="repeat" description="TPR" evidence="3">
    <location>
        <begin position="989"/>
        <end position="1022"/>
    </location>
</feature>
<keyword evidence="6" id="KW-1185">Reference proteome</keyword>
<name>A0A8H4XJ74_9HYPO</name>
<dbReference type="InterPro" id="IPR040962">
    <property type="entry name" value="TPR_22"/>
</dbReference>
<dbReference type="Gene3D" id="1.25.40.10">
    <property type="entry name" value="Tetratricopeptide repeat domain"/>
    <property type="match status" value="5"/>
</dbReference>
<dbReference type="SUPFAM" id="SSF48452">
    <property type="entry name" value="TPR-like"/>
    <property type="match status" value="3"/>
</dbReference>
<dbReference type="Proteomes" id="UP000635477">
    <property type="component" value="Unassembled WGS sequence"/>
</dbReference>
<accession>A0A8H4XJ74</accession>
<gene>
    <name evidence="5" type="ORF">FZEAL_6100</name>
</gene>
<dbReference type="OrthoDB" id="421075at2759"/>
<dbReference type="PANTHER" id="PTHR15704:SF7">
    <property type="entry name" value="SUPERKILLER COMPLEX PROTEIN 3"/>
    <property type="match status" value="1"/>
</dbReference>